<evidence type="ECO:0000313" key="2">
    <source>
        <dbReference type="Proteomes" id="UP000265520"/>
    </source>
</evidence>
<evidence type="ECO:0000313" key="1">
    <source>
        <dbReference type="EMBL" id="MCI27961.1"/>
    </source>
</evidence>
<dbReference type="EMBL" id="LXQA010162617">
    <property type="protein sequence ID" value="MCI27961.1"/>
    <property type="molecule type" value="Genomic_DNA"/>
</dbReference>
<evidence type="ECO:0008006" key="3">
    <source>
        <dbReference type="Google" id="ProtNLM"/>
    </source>
</evidence>
<comment type="caution">
    <text evidence="1">The sequence shown here is derived from an EMBL/GenBank/DDBJ whole genome shotgun (WGS) entry which is preliminary data.</text>
</comment>
<proteinExistence type="predicted"/>
<accession>A0A392QUA9</accession>
<sequence length="82" mass="9752">IMLDVVWKYMWRLKVPERIKTFVWLMKHDIVMKRLHMYSVTDKAMNLKGGAQRSLVDSFWKPPRERWVRLNSDGACSNEGIG</sequence>
<feature type="non-terminal residue" evidence="1">
    <location>
        <position position="1"/>
    </location>
</feature>
<name>A0A392QUA9_9FABA</name>
<protein>
    <recommendedName>
        <fullName evidence="3">Reverse transcriptase zinc-binding domain-containing protein</fullName>
    </recommendedName>
</protein>
<reference evidence="1 2" key="1">
    <citation type="journal article" date="2018" name="Front. Plant Sci.">
        <title>Red Clover (Trifolium pratense) and Zigzag Clover (T. medium) - A Picture of Genomic Similarities and Differences.</title>
        <authorList>
            <person name="Dluhosova J."/>
            <person name="Istvanek J."/>
            <person name="Nedelnik J."/>
            <person name="Repkova J."/>
        </authorList>
    </citation>
    <scope>NUCLEOTIDE SEQUENCE [LARGE SCALE GENOMIC DNA]</scope>
    <source>
        <strain evidence="2">cv. 10/8</strain>
        <tissue evidence="1">Leaf</tissue>
    </source>
</reference>
<dbReference type="AlphaFoldDB" id="A0A392QUA9"/>
<dbReference type="Proteomes" id="UP000265520">
    <property type="component" value="Unassembled WGS sequence"/>
</dbReference>
<organism evidence="1 2">
    <name type="scientific">Trifolium medium</name>
    <dbReference type="NCBI Taxonomy" id="97028"/>
    <lineage>
        <taxon>Eukaryota</taxon>
        <taxon>Viridiplantae</taxon>
        <taxon>Streptophyta</taxon>
        <taxon>Embryophyta</taxon>
        <taxon>Tracheophyta</taxon>
        <taxon>Spermatophyta</taxon>
        <taxon>Magnoliopsida</taxon>
        <taxon>eudicotyledons</taxon>
        <taxon>Gunneridae</taxon>
        <taxon>Pentapetalae</taxon>
        <taxon>rosids</taxon>
        <taxon>fabids</taxon>
        <taxon>Fabales</taxon>
        <taxon>Fabaceae</taxon>
        <taxon>Papilionoideae</taxon>
        <taxon>50 kb inversion clade</taxon>
        <taxon>NPAAA clade</taxon>
        <taxon>Hologalegina</taxon>
        <taxon>IRL clade</taxon>
        <taxon>Trifolieae</taxon>
        <taxon>Trifolium</taxon>
    </lineage>
</organism>
<keyword evidence="2" id="KW-1185">Reference proteome</keyword>